<feature type="region of interest" description="Disordered" evidence="1">
    <location>
        <begin position="200"/>
        <end position="224"/>
    </location>
</feature>
<dbReference type="PROSITE" id="PS50112">
    <property type="entry name" value="PAS"/>
    <property type="match status" value="1"/>
</dbReference>
<dbReference type="InterPro" id="IPR035965">
    <property type="entry name" value="PAS-like_dom_sf"/>
</dbReference>
<feature type="compositionally biased region" description="Low complexity" evidence="1">
    <location>
        <begin position="75"/>
        <end position="92"/>
    </location>
</feature>
<dbReference type="CDD" id="cd14686">
    <property type="entry name" value="bZIP"/>
    <property type="match status" value="1"/>
</dbReference>
<dbReference type="SUPFAM" id="SSF55785">
    <property type="entry name" value="PYP-like sensor domain (PAS domain)"/>
    <property type="match status" value="1"/>
</dbReference>
<organism evidence="3 4">
    <name type="scientific">Cyclotella atomus</name>
    <dbReference type="NCBI Taxonomy" id="382360"/>
    <lineage>
        <taxon>Eukaryota</taxon>
        <taxon>Sar</taxon>
        <taxon>Stramenopiles</taxon>
        <taxon>Ochrophyta</taxon>
        <taxon>Bacillariophyta</taxon>
        <taxon>Coscinodiscophyceae</taxon>
        <taxon>Thalassiosirophycidae</taxon>
        <taxon>Stephanodiscales</taxon>
        <taxon>Stephanodiscaceae</taxon>
        <taxon>Cyclotella</taxon>
    </lineage>
</organism>
<protein>
    <recommendedName>
        <fullName evidence="2">PAS domain-containing protein</fullName>
    </recommendedName>
</protein>
<feature type="compositionally biased region" description="Low complexity" evidence="1">
    <location>
        <begin position="496"/>
        <end position="507"/>
    </location>
</feature>
<feature type="region of interest" description="Disordered" evidence="1">
    <location>
        <begin position="70"/>
        <end position="97"/>
    </location>
</feature>
<dbReference type="AlphaFoldDB" id="A0ABD3QBY3"/>
<accession>A0ABD3QBY3</accession>
<feature type="region of interest" description="Disordered" evidence="1">
    <location>
        <begin position="635"/>
        <end position="665"/>
    </location>
</feature>
<evidence type="ECO:0000256" key="1">
    <source>
        <dbReference type="SAM" id="MobiDB-lite"/>
    </source>
</evidence>
<reference evidence="3 4" key="1">
    <citation type="submission" date="2024-10" db="EMBL/GenBank/DDBJ databases">
        <title>Updated reference genomes for cyclostephanoid diatoms.</title>
        <authorList>
            <person name="Roberts W.R."/>
            <person name="Alverson A.J."/>
        </authorList>
    </citation>
    <scope>NUCLEOTIDE SEQUENCE [LARGE SCALE GENOMIC DNA]</scope>
    <source>
        <strain evidence="3 4">AJA010-31</strain>
    </source>
</reference>
<keyword evidence="4" id="KW-1185">Reference proteome</keyword>
<proteinExistence type="predicted"/>
<gene>
    <name evidence="3" type="ORF">ACHAWO_012568</name>
</gene>
<feature type="region of interest" description="Disordered" evidence="1">
    <location>
        <begin position="133"/>
        <end position="180"/>
    </location>
</feature>
<feature type="region of interest" description="Disordered" evidence="1">
    <location>
        <begin position="435"/>
        <end position="612"/>
    </location>
</feature>
<name>A0ABD3QBY3_9STRA</name>
<dbReference type="SUPFAM" id="SSF57959">
    <property type="entry name" value="Leucine zipper domain"/>
    <property type="match status" value="1"/>
</dbReference>
<dbReference type="Gene3D" id="3.30.450.20">
    <property type="entry name" value="PAS domain"/>
    <property type="match status" value="1"/>
</dbReference>
<feature type="region of interest" description="Disordered" evidence="1">
    <location>
        <begin position="1"/>
        <end position="54"/>
    </location>
</feature>
<dbReference type="InterPro" id="IPR046347">
    <property type="entry name" value="bZIP_sf"/>
</dbReference>
<feature type="compositionally biased region" description="Polar residues" evidence="1">
    <location>
        <begin position="139"/>
        <end position="158"/>
    </location>
</feature>
<dbReference type="Proteomes" id="UP001530400">
    <property type="component" value="Unassembled WGS sequence"/>
</dbReference>
<sequence length="692" mass="75407">MSSNPPDPNDLVRMIMQQLQQRPQPQQPQQARPPLAPVPPPYNQGAVLPQNPDNSVGNLVARYLNASQGHGQMGAATNMPPAAAPASLPQSSNDITRSLGQASSNQLLALTGLLSSLNQSLAAAAAAQGIAPHGFPGAQPQQDRAQQGLYSPQSQPVQQGLYPHGQQQGRIQGKQQGHIQQVQPFYQQQQQNLLSQLKNQDQALPSSMQVDEDRSSNTVDLTQASVTTSTRAVVPSNQGSVSSISEKVREQAPQPVSLAVLQTWTLEQLESYAKQLEDFNKPIPKIVRILLDDARLRKQKQLQKRLSNRKSATVSRARKRQLIEELTADNTRLRRQALILSYMPDPVIAIGMDGIIKFCNMQLERVLNIKSEDLVGASIKDIMMPESRGAIRRLVQDLVTAERLAAIRESAGADGGSGEVVSSDQSFSVLEVNFDGEDETGKADENMSDSSGDPRPAKKERTTKVSFGTAKPCSRSITASAAEEDSGEPPVKKSKTAWTSSSASKTSGDTGMYVDDVMGSPIHKESDQSDDRKPSAEEKQQEPLIHRKHGMAPKQQDPRSSSSSAESDGRTTSSSEDSGYMDSNSNGSSDESPEDSSDSFWKKGNRPRPLAPGAMVRLICSDLSTMWCELTSSIRTRNNNDEDPEIGIVDLNPPKQSSEDDPEEEEVKEVLLCFRPILQGEKVGEEFRFLSK</sequence>
<evidence type="ECO:0000313" key="4">
    <source>
        <dbReference type="Proteomes" id="UP001530400"/>
    </source>
</evidence>
<feature type="domain" description="PAS" evidence="2">
    <location>
        <begin position="332"/>
        <end position="402"/>
    </location>
</feature>
<feature type="compositionally biased region" description="Low complexity" evidence="1">
    <location>
        <begin position="17"/>
        <end position="33"/>
    </location>
</feature>
<feature type="compositionally biased region" description="Low complexity" evidence="1">
    <location>
        <begin position="165"/>
        <end position="180"/>
    </location>
</feature>
<dbReference type="EMBL" id="JALLPJ020000250">
    <property type="protein sequence ID" value="KAL3797554.1"/>
    <property type="molecule type" value="Genomic_DNA"/>
</dbReference>
<evidence type="ECO:0000259" key="2">
    <source>
        <dbReference type="PROSITE" id="PS50112"/>
    </source>
</evidence>
<dbReference type="SMART" id="SM00091">
    <property type="entry name" value="PAS"/>
    <property type="match status" value="1"/>
</dbReference>
<comment type="caution">
    <text evidence="3">The sequence shown here is derived from an EMBL/GenBank/DDBJ whole genome shotgun (WGS) entry which is preliminary data.</text>
</comment>
<feature type="compositionally biased region" description="Basic and acidic residues" evidence="1">
    <location>
        <begin position="522"/>
        <end position="545"/>
    </location>
</feature>
<dbReference type="CDD" id="cd00130">
    <property type="entry name" value="PAS"/>
    <property type="match status" value="1"/>
</dbReference>
<feature type="compositionally biased region" description="Low complexity" evidence="1">
    <location>
        <begin position="560"/>
        <end position="575"/>
    </location>
</feature>
<evidence type="ECO:0000313" key="3">
    <source>
        <dbReference type="EMBL" id="KAL3797554.1"/>
    </source>
</evidence>
<dbReference type="InterPro" id="IPR000014">
    <property type="entry name" value="PAS"/>
</dbReference>